<dbReference type="GO" id="GO:0007098">
    <property type="term" value="P:centrosome cycle"/>
    <property type="evidence" value="ECO:0007669"/>
    <property type="project" value="TreeGrafter"/>
</dbReference>
<dbReference type="CDD" id="cd06718">
    <property type="entry name" value="PDZ_Par6-like"/>
    <property type="match status" value="1"/>
</dbReference>
<dbReference type="AlphaFoldDB" id="A0AAW0IB30"/>
<accession>A0AAW0IB30</accession>
<dbReference type="InterPro" id="IPR051741">
    <property type="entry name" value="PAR6_homolog"/>
</dbReference>
<dbReference type="Proteomes" id="UP001488838">
    <property type="component" value="Unassembled WGS sequence"/>
</dbReference>
<protein>
    <recommendedName>
        <fullName evidence="2">PDZ domain-containing protein</fullName>
    </recommendedName>
</protein>
<dbReference type="SMART" id="SM00228">
    <property type="entry name" value="PDZ"/>
    <property type="match status" value="1"/>
</dbReference>
<dbReference type="SUPFAM" id="SSF50156">
    <property type="entry name" value="PDZ domain-like"/>
    <property type="match status" value="1"/>
</dbReference>
<evidence type="ECO:0000259" key="2">
    <source>
        <dbReference type="PROSITE" id="PS50106"/>
    </source>
</evidence>
<sequence>MRQDRNTRDTTVHSKEALENIPEVHDPMSMELCWEQRSWSRWSCFTRGETNAAAPEPEPWPEAHCCLETACANMQVPQGLDQDDWRFQTFLSGAARNSRAVEAEVVRLWVAHCQAGTSPPSIVRRGIKEADHYSFGTGTLSRKKKVLVTLRDEGLRRRTHLNISMPHDFRPVSSIIDVDILPETHRRVRLYRHGCEKPLGFYIRDGTSVRVTPHGLEKVPGIFISRMVPGGLAESTGLLAVNDEVLEVNGIEVAGKTLDQVTDMMIANSHNLIVTVKPANQRNNVVRSSRTSGSSAQSTDSTTSHHSLPAPHVLQNFHSEDMESDEEPDIVIEGALEPQHIPKTQAIPPGSLSRANGTSLAHRLHRDMVLHSSGRESNGSIHRFLSSLKPDPRHSLVLPQGGVEEHGPAITL</sequence>
<organism evidence="3 4">
    <name type="scientific">Myodes glareolus</name>
    <name type="common">Bank vole</name>
    <name type="synonym">Clethrionomys glareolus</name>
    <dbReference type="NCBI Taxonomy" id="447135"/>
    <lineage>
        <taxon>Eukaryota</taxon>
        <taxon>Metazoa</taxon>
        <taxon>Chordata</taxon>
        <taxon>Craniata</taxon>
        <taxon>Vertebrata</taxon>
        <taxon>Euteleostomi</taxon>
        <taxon>Mammalia</taxon>
        <taxon>Eutheria</taxon>
        <taxon>Euarchontoglires</taxon>
        <taxon>Glires</taxon>
        <taxon>Rodentia</taxon>
        <taxon>Myomorpha</taxon>
        <taxon>Muroidea</taxon>
        <taxon>Cricetidae</taxon>
        <taxon>Arvicolinae</taxon>
        <taxon>Myodes</taxon>
    </lineage>
</organism>
<dbReference type="InterPro" id="IPR001478">
    <property type="entry name" value="PDZ"/>
</dbReference>
<dbReference type="GO" id="GO:0005938">
    <property type="term" value="C:cell cortex"/>
    <property type="evidence" value="ECO:0007669"/>
    <property type="project" value="TreeGrafter"/>
</dbReference>
<dbReference type="InterPro" id="IPR036034">
    <property type="entry name" value="PDZ_sf"/>
</dbReference>
<gene>
    <name evidence="3" type="ORF">U0070_011121</name>
</gene>
<dbReference type="Pfam" id="PF00595">
    <property type="entry name" value="PDZ"/>
    <property type="match status" value="1"/>
</dbReference>
<dbReference type="GO" id="GO:0060341">
    <property type="term" value="P:regulation of cellular localization"/>
    <property type="evidence" value="ECO:0007669"/>
    <property type="project" value="TreeGrafter"/>
</dbReference>
<proteinExistence type="predicted"/>
<keyword evidence="4" id="KW-1185">Reference proteome</keyword>
<evidence type="ECO:0000256" key="1">
    <source>
        <dbReference type="SAM" id="MobiDB-lite"/>
    </source>
</evidence>
<comment type="caution">
    <text evidence="3">The sequence shown here is derived from an EMBL/GenBank/DDBJ whole genome shotgun (WGS) entry which is preliminary data.</text>
</comment>
<dbReference type="EMBL" id="JBBHLL010000170">
    <property type="protein sequence ID" value="KAK7811542.1"/>
    <property type="molecule type" value="Genomic_DNA"/>
</dbReference>
<dbReference type="GO" id="GO:0005634">
    <property type="term" value="C:nucleus"/>
    <property type="evidence" value="ECO:0007669"/>
    <property type="project" value="TreeGrafter"/>
</dbReference>
<reference evidence="3 4" key="1">
    <citation type="journal article" date="2023" name="bioRxiv">
        <title>Conserved and derived expression patterns and positive selection on dental genes reveal complex evolutionary context of ever-growing rodent molars.</title>
        <authorList>
            <person name="Calamari Z.T."/>
            <person name="Song A."/>
            <person name="Cohen E."/>
            <person name="Akter M."/>
            <person name="Roy R.D."/>
            <person name="Hallikas O."/>
            <person name="Christensen M.M."/>
            <person name="Li P."/>
            <person name="Marangoni P."/>
            <person name="Jernvall J."/>
            <person name="Klein O.D."/>
        </authorList>
    </citation>
    <scope>NUCLEOTIDE SEQUENCE [LARGE SCALE GENOMIC DNA]</scope>
    <source>
        <strain evidence="3">V071</strain>
    </source>
</reference>
<dbReference type="Gene3D" id="2.30.42.10">
    <property type="match status" value="1"/>
</dbReference>
<dbReference type="FunFam" id="2.30.42.10:FF:000030">
    <property type="entry name" value="Partitioning defective 6 homolog beta"/>
    <property type="match status" value="1"/>
</dbReference>
<feature type="compositionally biased region" description="Low complexity" evidence="1">
    <location>
        <begin position="288"/>
        <end position="307"/>
    </location>
</feature>
<dbReference type="GO" id="GO:0007163">
    <property type="term" value="P:establishment or maintenance of cell polarity"/>
    <property type="evidence" value="ECO:0007669"/>
    <property type="project" value="TreeGrafter"/>
</dbReference>
<evidence type="ECO:0000313" key="3">
    <source>
        <dbReference type="EMBL" id="KAK7811542.1"/>
    </source>
</evidence>
<dbReference type="PANTHER" id="PTHR14102:SF3">
    <property type="entry name" value="PARTITIONING DEFECTIVE 6 HOMOLOG GAMMA"/>
    <property type="match status" value="1"/>
</dbReference>
<dbReference type="PROSITE" id="PS50106">
    <property type="entry name" value="PDZ"/>
    <property type="match status" value="1"/>
</dbReference>
<name>A0AAW0IB30_MYOGA</name>
<dbReference type="PANTHER" id="PTHR14102">
    <property type="entry name" value="PAR-6-RELATED"/>
    <property type="match status" value="1"/>
</dbReference>
<feature type="domain" description="PDZ" evidence="2">
    <location>
        <begin position="187"/>
        <end position="280"/>
    </location>
</feature>
<evidence type="ECO:0000313" key="4">
    <source>
        <dbReference type="Proteomes" id="UP001488838"/>
    </source>
</evidence>
<feature type="region of interest" description="Disordered" evidence="1">
    <location>
        <begin position="283"/>
        <end position="310"/>
    </location>
</feature>
<dbReference type="GO" id="GO:0016324">
    <property type="term" value="C:apical plasma membrane"/>
    <property type="evidence" value="ECO:0007669"/>
    <property type="project" value="TreeGrafter"/>
</dbReference>